<gene>
    <name evidence="3" type="ORF">METZ01_LOCUS178873</name>
</gene>
<feature type="transmembrane region" description="Helical" evidence="2">
    <location>
        <begin position="53"/>
        <end position="70"/>
    </location>
</feature>
<reference evidence="3" key="1">
    <citation type="submission" date="2018-05" db="EMBL/GenBank/DDBJ databases">
        <authorList>
            <person name="Lanie J.A."/>
            <person name="Ng W.-L."/>
            <person name="Kazmierczak K.M."/>
            <person name="Andrzejewski T.M."/>
            <person name="Davidsen T.M."/>
            <person name="Wayne K.J."/>
            <person name="Tettelin H."/>
            <person name="Glass J.I."/>
            <person name="Rusch D."/>
            <person name="Podicherti R."/>
            <person name="Tsui H.-C.T."/>
            <person name="Winkler M.E."/>
        </authorList>
    </citation>
    <scope>NUCLEOTIDE SEQUENCE</scope>
</reference>
<keyword evidence="2" id="KW-1133">Transmembrane helix</keyword>
<feature type="transmembrane region" description="Helical" evidence="2">
    <location>
        <begin position="76"/>
        <end position="91"/>
    </location>
</feature>
<evidence type="ECO:0000313" key="3">
    <source>
        <dbReference type="EMBL" id="SVB26019.1"/>
    </source>
</evidence>
<sequence>MSSMEEEMKKANKKKMMKQAKQQHKLAEMEQDFLKSKTLGIYNYIIDIDRNSLLTYGFVLITIVFLISMIDIKFNFILAVVVGIGVIYFLNEKRRATESGEMSQIELKLTRIFPPPDYFYMDSGIVELTYDIQEFKKYNEKAYENMIKHIDNVLHLRLDIERGVKHCEATVDIAKDERDDALNSLHSIIYKTPSNREFESKLTKALESLQYILQLHIDFMIQNCNNRYKKSGPNINNKMLYQDDPKPIDNRKCKDQNYYVYY</sequence>
<feature type="coiled-coil region" evidence="1">
    <location>
        <begin position="1"/>
        <end position="37"/>
    </location>
</feature>
<name>A0A382CJJ1_9ZZZZ</name>
<proteinExistence type="predicted"/>
<evidence type="ECO:0000256" key="1">
    <source>
        <dbReference type="SAM" id="Coils"/>
    </source>
</evidence>
<keyword evidence="1" id="KW-0175">Coiled coil</keyword>
<dbReference type="EMBL" id="UINC01034724">
    <property type="protein sequence ID" value="SVB26019.1"/>
    <property type="molecule type" value="Genomic_DNA"/>
</dbReference>
<protein>
    <submittedName>
        <fullName evidence="3">Uncharacterized protein</fullName>
    </submittedName>
</protein>
<organism evidence="3">
    <name type="scientific">marine metagenome</name>
    <dbReference type="NCBI Taxonomy" id="408172"/>
    <lineage>
        <taxon>unclassified sequences</taxon>
        <taxon>metagenomes</taxon>
        <taxon>ecological metagenomes</taxon>
    </lineage>
</organism>
<accession>A0A382CJJ1</accession>
<keyword evidence="2" id="KW-0472">Membrane</keyword>
<evidence type="ECO:0000256" key="2">
    <source>
        <dbReference type="SAM" id="Phobius"/>
    </source>
</evidence>
<dbReference type="AlphaFoldDB" id="A0A382CJJ1"/>
<keyword evidence="2" id="KW-0812">Transmembrane</keyword>